<dbReference type="RefSeq" id="WP_079643173.1">
    <property type="nucleotide sequence ID" value="NZ_FUZF01000009.1"/>
</dbReference>
<dbReference type="EMBL" id="FUZF01000009">
    <property type="protein sequence ID" value="SKB76709.1"/>
    <property type="molecule type" value="Genomic_DNA"/>
</dbReference>
<dbReference type="OrthoDB" id="1523452at2"/>
<accession>A0A1T5DYQ9</accession>
<gene>
    <name evidence="1" type="ORF">SAMN05660841_02240</name>
</gene>
<dbReference type="Pfam" id="PF08889">
    <property type="entry name" value="WbqC"/>
    <property type="match status" value="1"/>
</dbReference>
<dbReference type="STRING" id="1513896.SAMN05660841_02240"/>
<proteinExistence type="predicted"/>
<sequence length="203" mass="24216">MSIPVLLSANYLPPVSYFHAIAQNPVDILLDQHEHFPKQTYRSRTHIATANGILDLFIPIQHGRKEHVAMKEVKISYDHDWQRLHWSSIQTAYRSSAYFEYYEDAFAPFYEKKYDYLFDFNLEQLQVVLRLLKIQREIKRTESYEESYPEALDFRKSIHPKRPSVYPNPKVYYQVFEDRTGFQPQVSIIDLLFNQGPQSKMFL</sequence>
<keyword evidence="2" id="KW-1185">Reference proteome</keyword>
<reference evidence="2" key="1">
    <citation type="submission" date="2017-02" db="EMBL/GenBank/DDBJ databases">
        <authorList>
            <person name="Varghese N."/>
            <person name="Submissions S."/>
        </authorList>
    </citation>
    <scope>NUCLEOTIDE SEQUENCE [LARGE SCALE GENOMIC DNA]</scope>
    <source>
        <strain evidence="2">DSM 24091</strain>
    </source>
</reference>
<evidence type="ECO:0000313" key="1">
    <source>
        <dbReference type="EMBL" id="SKB76709.1"/>
    </source>
</evidence>
<dbReference type="Proteomes" id="UP000190150">
    <property type="component" value="Unassembled WGS sequence"/>
</dbReference>
<name>A0A1T5DYQ9_9SPHI</name>
<dbReference type="AlphaFoldDB" id="A0A1T5DYQ9"/>
<dbReference type="InterPro" id="IPR014985">
    <property type="entry name" value="WbqC"/>
</dbReference>
<protein>
    <submittedName>
        <fullName evidence="1">WbqC-like protein family protein</fullName>
    </submittedName>
</protein>
<evidence type="ECO:0000313" key="2">
    <source>
        <dbReference type="Proteomes" id="UP000190150"/>
    </source>
</evidence>
<organism evidence="1 2">
    <name type="scientific">Sphingobacterium nematocida</name>
    <dbReference type="NCBI Taxonomy" id="1513896"/>
    <lineage>
        <taxon>Bacteria</taxon>
        <taxon>Pseudomonadati</taxon>
        <taxon>Bacteroidota</taxon>
        <taxon>Sphingobacteriia</taxon>
        <taxon>Sphingobacteriales</taxon>
        <taxon>Sphingobacteriaceae</taxon>
        <taxon>Sphingobacterium</taxon>
    </lineage>
</organism>